<accession>A0A6J5P251</accession>
<dbReference type="EMBL" id="LR796776">
    <property type="protein sequence ID" value="CAB4165724.1"/>
    <property type="molecule type" value="Genomic_DNA"/>
</dbReference>
<dbReference type="EMBL" id="LR797099">
    <property type="protein sequence ID" value="CAB4187046.1"/>
    <property type="molecule type" value="Genomic_DNA"/>
</dbReference>
<evidence type="ECO:0000313" key="2">
    <source>
        <dbReference type="EMBL" id="CAB4165724.1"/>
    </source>
</evidence>
<gene>
    <name evidence="3" type="ORF">UFOVP1146_392</name>
    <name evidence="4" type="ORF">UFOVP1638_173</name>
    <name evidence="1" type="ORF">UFOVP812_305</name>
    <name evidence="2" type="ORF">UFOVP818_260</name>
</gene>
<organism evidence="1">
    <name type="scientific">uncultured Caudovirales phage</name>
    <dbReference type="NCBI Taxonomy" id="2100421"/>
    <lineage>
        <taxon>Viruses</taxon>
        <taxon>Duplodnaviria</taxon>
        <taxon>Heunggongvirae</taxon>
        <taxon>Uroviricota</taxon>
        <taxon>Caudoviricetes</taxon>
        <taxon>Peduoviridae</taxon>
        <taxon>Maltschvirus</taxon>
        <taxon>Maltschvirus maltsch</taxon>
    </lineage>
</organism>
<dbReference type="EMBL" id="LR796758">
    <property type="protein sequence ID" value="CAB4164036.1"/>
    <property type="molecule type" value="Genomic_DNA"/>
</dbReference>
<name>A0A6J5P251_9CAUD</name>
<protein>
    <submittedName>
        <fullName evidence="1">Uncharacterized protein</fullName>
    </submittedName>
</protein>
<proteinExistence type="predicted"/>
<dbReference type="EMBL" id="LR797502">
    <property type="protein sequence ID" value="CAB4221142.1"/>
    <property type="molecule type" value="Genomic_DNA"/>
</dbReference>
<evidence type="ECO:0000313" key="3">
    <source>
        <dbReference type="EMBL" id="CAB4187046.1"/>
    </source>
</evidence>
<evidence type="ECO:0000313" key="4">
    <source>
        <dbReference type="EMBL" id="CAB4221142.1"/>
    </source>
</evidence>
<sequence>MAYTINLTDGAIFASIADGTINTASSMILVGKNYAGYGEFLDENFIHLLENASNTTAPPAPLEGQLWWDSGNSLLKVYNGSTFKTISAATASASAPTSNVTGDLWYDTTNAQLKVWTGTAFLLIGPAFTSGTGTTGAIVNTITDNTAVSHVVIQLYVADSIVGIVSKDAAFTPQVALSGYTTIRPGITLSTLIGSQIPLFQGTSTDSNTVGGLSYTQFMRSDANTSTTGTLSVVNNTGLKVGSNSDFAVSVAGTAVTIANQTSNGNLSMSVNLGGLPTNALTVVGSTGQIGVLGLTNLNSNAVGNIGSTSSYFNTIFAKATSALYADVAERFAADAVYSAGTIMELGGAKEITRAQEELSERVFGVISTQAAYLMNSGAGSDATHPPIAMTGRVPVQVIGKVYKGDRLVSAGAGMARAARAGEATAFNVIGRALADKLDVDSGTVEAIVTIN</sequence>
<dbReference type="Gene3D" id="2.40.300.10">
    <property type="entry name" value="Head decoration protein D"/>
    <property type="match status" value="1"/>
</dbReference>
<reference evidence="1" key="1">
    <citation type="submission" date="2020-04" db="EMBL/GenBank/DDBJ databases">
        <authorList>
            <person name="Chiriac C."/>
            <person name="Salcher M."/>
            <person name="Ghai R."/>
            <person name="Kavagutti S V."/>
        </authorList>
    </citation>
    <scope>NUCLEOTIDE SEQUENCE</scope>
</reference>
<evidence type="ECO:0000313" key="1">
    <source>
        <dbReference type="EMBL" id="CAB4164036.1"/>
    </source>
</evidence>